<dbReference type="Proteomes" id="UP000320762">
    <property type="component" value="Unassembled WGS sequence"/>
</dbReference>
<reference evidence="2 3" key="1">
    <citation type="journal article" date="2019" name="New Phytol.">
        <title>Comparative genomics reveals unique wood-decay strategies and fruiting body development in the Schizophyllaceae.</title>
        <authorList>
            <person name="Almasi E."/>
            <person name="Sahu N."/>
            <person name="Krizsan K."/>
            <person name="Balint B."/>
            <person name="Kovacs G.M."/>
            <person name="Kiss B."/>
            <person name="Cseklye J."/>
            <person name="Drula E."/>
            <person name="Henrissat B."/>
            <person name="Nagy I."/>
            <person name="Chovatia M."/>
            <person name="Adam C."/>
            <person name="LaButti K."/>
            <person name="Lipzen A."/>
            <person name="Riley R."/>
            <person name="Grigoriev I.V."/>
            <person name="Nagy L.G."/>
        </authorList>
    </citation>
    <scope>NUCLEOTIDE SEQUENCE [LARGE SCALE GENOMIC DNA]</scope>
    <source>
        <strain evidence="2 3">NL-1724</strain>
    </source>
</reference>
<accession>A0A550CRC5</accession>
<keyword evidence="3" id="KW-1185">Reference proteome</keyword>
<evidence type="ECO:0000313" key="3">
    <source>
        <dbReference type="Proteomes" id="UP000320762"/>
    </source>
</evidence>
<protein>
    <submittedName>
        <fullName evidence="2">Uncharacterized protein</fullName>
    </submittedName>
</protein>
<gene>
    <name evidence="2" type="ORF">BD626DRAFT_625817</name>
</gene>
<dbReference type="EMBL" id="VDMD01000002">
    <property type="protein sequence ID" value="TRM67338.1"/>
    <property type="molecule type" value="Genomic_DNA"/>
</dbReference>
<evidence type="ECO:0000256" key="1">
    <source>
        <dbReference type="SAM" id="MobiDB-lite"/>
    </source>
</evidence>
<feature type="non-terminal residue" evidence="2">
    <location>
        <position position="1"/>
    </location>
</feature>
<name>A0A550CRC5_9AGAR</name>
<sequence>NASSAYTRRRCVSPRSPSTLFFGQSASAAETTRLQRVRWRRLVQQQGSPDGERPYVVVFNLHLDFFAPLSRGSRLRDASHTSSGHRQATPTLREGASRKVRP</sequence>
<dbReference type="AlphaFoldDB" id="A0A550CRC5"/>
<proteinExistence type="predicted"/>
<comment type="caution">
    <text evidence="2">The sequence shown here is derived from an EMBL/GenBank/DDBJ whole genome shotgun (WGS) entry which is preliminary data.</text>
</comment>
<feature type="region of interest" description="Disordered" evidence="1">
    <location>
        <begin position="74"/>
        <end position="102"/>
    </location>
</feature>
<organism evidence="2 3">
    <name type="scientific">Schizophyllum amplum</name>
    <dbReference type="NCBI Taxonomy" id="97359"/>
    <lineage>
        <taxon>Eukaryota</taxon>
        <taxon>Fungi</taxon>
        <taxon>Dikarya</taxon>
        <taxon>Basidiomycota</taxon>
        <taxon>Agaricomycotina</taxon>
        <taxon>Agaricomycetes</taxon>
        <taxon>Agaricomycetidae</taxon>
        <taxon>Agaricales</taxon>
        <taxon>Schizophyllaceae</taxon>
        <taxon>Schizophyllum</taxon>
    </lineage>
</organism>
<feature type="compositionally biased region" description="Polar residues" evidence="1">
    <location>
        <begin position="80"/>
        <end position="90"/>
    </location>
</feature>
<feature type="non-terminal residue" evidence="2">
    <location>
        <position position="102"/>
    </location>
</feature>
<evidence type="ECO:0000313" key="2">
    <source>
        <dbReference type="EMBL" id="TRM67338.1"/>
    </source>
</evidence>